<organism evidence="2 3">
    <name type="scientific">Bacillus smithii 7_3_47FAA</name>
    <dbReference type="NCBI Taxonomy" id="665952"/>
    <lineage>
        <taxon>Bacteria</taxon>
        <taxon>Bacillati</taxon>
        <taxon>Bacillota</taxon>
        <taxon>Bacilli</taxon>
        <taxon>Bacillales</taxon>
        <taxon>Bacillaceae</taxon>
        <taxon>Bacillus</taxon>
    </lineage>
</organism>
<gene>
    <name evidence="2" type="ORF">HMPREF1015_00244</name>
</gene>
<dbReference type="RefSeq" id="WP_003355322.1">
    <property type="nucleotide sequence ID" value="NZ_JH414764.1"/>
</dbReference>
<accession>G9QPM7</accession>
<dbReference type="AlphaFoldDB" id="G9QPM7"/>
<keyword evidence="1" id="KW-0175">Coiled coil</keyword>
<dbReference type="Pfam" id="PF11079">
    <property type="entry name" value="YqhG"/>
    <property type="match status" value="1"/>
</dbReference>
<protein>
    <recommendedName>
        <fullName evidence="4">YqhG family protein</fullName>
    </recommendedName>
</protein>
<comment type="caution">
    <text evidence="2">The sequence shown here is derived from an EMBL/GenBank/DDBJ whole genome shotgun (WGS) entry which is preliminary data.</text>
</comment>
<reference evidence="2 3" key="1">
    <citation type="submission" date="2011-09" db="EMBL/GenBank/DDBJ databases">
        <title>The Genome Sequence of Bacillus smithii 7_3_47FAA.</title>
        <authorList>
            <consortium name="The Broad Institute Genome Sequencing Platform"/>
            <person name="Earl A."/>
            <person name="Ward D."/>
            <person name="Feldgarden M."/>
            <person name="Gevers D."/>
            <person name="Daigneault M."/>
            <person name="Strauss J."/>
            <person name="Allen-Vercoe E."/>
            <person name="Young S.K."/>
            <person name="Zeng Q."/>
            <person name="Gargeya S."/>
            <person name="Fitzgerald M."/>
            <person name="Haas B."/>
            <person name="Abouelleil A."/>
            <person name="Alvarado L."/>
            <person name="Arachchi H.M."/>
            <person name="Berlin A."/>
            <person name="Brown A."/>
            <person name="Chapman S.B."/>
            <person name="Chen Z."/>
            <person name="Dunbar C."/>
            <person name="Freedman E."/>
            <person name="Gearin G."/>
            <person name="Goldberg J."/>
            <person name="Griggs A."/>
            <person name="Gujja S."/>
            <person name="Heiman D."/>
            <person name="Howarth C."/>
            <person name="Larson L."/>
            <person name="Lui A."/>
            <person name="MacDonald P.J.P."/>
            <person name="Montmayeur A."/>
            <person name="Murphy C."/>
            <person name="Neiman D."/>
            <person name="Pearson M."/>
            <person name="Priest M."/>
            <person name="Roberts A."/>
            <person name="Saif S."/>
            <person name="Shea T."/>
            <person name="Shenoy N."/>
            <person name="Sisk P."/>
            <person name="Stolte C."/>
            <person name="Sykes S."/>
            <person name="Wortman J."/>
            <person name="Nusbaum C."/>
            <person name="Birren B."/>
        </authorList>
    </citation>
    <scope>NUCLEOTIDE SEQUENCE [LARGE SCALE GENOMIC DNA]</scope>
    <source>
        <strain evidence="2 3">7_3_47FAA</strain>
    </source>
</reference>
<feature type="coiled-coil region" evidence="1">
    <location>
        <begin position="207"/>
        <end position="241"/>
    </location>
</feature>
<evidence type="ECO:0000313" key="3">
    <source>
        <dbReference type="Proteomes" id="UP000011747"/>
    </source>
</evidence>
<dbReference type="GeneID" id="87582262"/>
<dbReference type="EMBL" id="ACWF01000156">
    <property type="protein sequence ID" value="EHL73668.1"/>
    <property type="molecule type" value="Genomic_DNA"/>
</dbReference>
<evidence type="ECO:0008006" key="4">
    <source>
        <dbReference type="Google" id="ProtNLM"/>
    </source>
</evidence>
<dbReference type="Proteomes" id="UP000011747">
    <property type="component" value="Unassembled WGS sequence"/>
</dbReference>
<keyword evidence="3" id="KW-1185">Reference proteome</keyword>
<evidence type="ECO:0000313" key="2">
    <source>
        <dbReference type="EMBL" id="EHL73668.1"/>
    </source>
</evidence>
<name>G9QPM7_9BACI</name>
<sequence>MENKQIHQYLERFFTANKCPILENKKGFLHVQLTKEMDKELMNRPFYWHYIEKTGGAPNPMKLALITDQNEAPNEKGEIIHYGSPRLHQIFQCTKKLAGFIRLYEQSEEKPHGHIPLHPWVCLNVKISYQADRKKEIFGSYGINLIYGQIQEHFFDYVKTLSMTPKIPDFSFTLTPMISPVSGIHRIRRFIEQKISKESHEWAARAIERWEEDLALLDHFYEETEEKPDAYQIEKEALREQYEPRINIDIINGGIFYLRQR</sequence>
<dbReference type="PATRIC" id="fig|665952.3.peg.3130"/>
<dbReference type="HOGENOM" id="CLU_052642_1_0_9"/>
<proteinExistence type="predicted"/>
<evidence type="ECO:0000256" key="1">
    <source>
        <dbReference type="SAM" id="Coils"/>
    </source>
</evidence>
<dbReference type="InterPro" id="IPR024562">
    <property type="entry name" value="YqhG"/>
</dbReference>